<keyword evidence="1" id="KW-0732">Signal</keyword>
<reference evidence="3" key="1">
    <citation type="journal article" date="2020" name="Stud. Mycol.">
        <title>101 Dothideomycetes genomes: A test case for predicting lifestyles and emergence of pathogens.</title>
        <authorList>
            <person name="Haridas S."/>
            <person name="Albert R."/>
            <person name="Binder M."/>
            <person name="Bloem J."/>
            <person name="LaButti K."/>
            <person name="Salamov A."/>
            <person name="Andreopoulos B."/>
            <person name="Baker S."/>
            <person name="Barry K."/>
            <person name="Bills G."/>
            <person name="Bluhm B."/>
            <person name="Cannon C."/>
            <person name="Castanera R."/>
            <person name="Culley D."/>
            <person name="Daum C."/>
            <person name="Ezra D."/>
            <person name="Gonzalez J."/>
            <person name="Henrissat B."/>
            <person name="Kuo A."/>
            <person name="Liang C."/>
            <person name="Lipzen A."/>
            <person name="Lutzoni F."/>
            <person name="Magnuson J."/>
            <person name="Mondo S."/>
            <person name="Nolan M."/>
            <person name="Ohm R."/>
            <person name="Pangilinan J."/>
            <person name="Park H.-J."/>
            <person name="Ramirez L."/>
            <person name="Alfaro M."/>
            <person name="Sun H."/>
            <person name="Tritt A."/>
            <person name="Yoshinaga Y."/>
            <person name="Zwiers L.-H."/>
            <person name="Turgeon B."/>
            <person name="Goodwin S."/>
            <person name="Spatafora J."/>
            <person name="Crous P."/>
            <person name="Grigoriev I."/>
        </authorList>
    </citation>
    <scope>NUCLEOTIDE SEQUENCE [LARGE SCALE GENOMIC DNA]</scope>
    <source>
        <strain evidence="3">CBS 304.66</strain>
    </source>
</reference>
<evidence type="ECO:0000256" key="1">
    <source>
        <dbReference type="SAM" id="SignalP"/>
    </source>
</evidence>
<dbReference type="EMBL" id="ML986579">
    <property type="protein sequence ID" value="KAF2270414.1"/>
    <property type="molecule type" value="Genomic_DNA"/>
</dbReference>
<dbReference type="OrthoDB" id="10366993at2759"/>
<dbReference type="AlphaFoldDB" id="A0A9P4TRG4"/>
<feature type="chain" id="PRO_5040277053" evidence="1">
    <location>
        <begin position="25"/>
        <end position="272"/>
    </location>
</feature>
<feature type="signal peptide" evidence="1">
    <location>
        <begin position="1"/>
        <end position="24"/>
    </location>
</feature>
<accession>A0A9P4TRG4</accession>
<organism evidence="2 3">
    <name type="scientific">Lojkania enalia</name>
    <dbReference type="NCBI Taxonomy" id="147567"/>
    <lineage>
        <taxon>Eukaryota</taxon>
        <taxon>Fungi</taxon>
        <taxon>Dikarya</taxon>
        <taxon>Ascomycota</taxon>
        <taxon>Pezizomycotina</taxon>
        <taxon>Dothideomycetes</taxon>
        <taxon>Pleosporomycetidae</taxon>
        <taxon>Pleosporales</taxon>
        <taxon>Pleosporales incertae sedis</taxon>
        <taxon>Lojkania</taxon>
    </lineage>
</organism>
<proteinExistence type="predicted"/>
<evidence type="ECO:0000313" key="3">
    <source>
        <dbReference type="Proteomes" id="UP000800093"/>
    </source>
</evidence>
<comment type="caution">
    <text evidence="2">The sequence shown here is derived from an EMBL/GenBank/DDBJ whole genome shotgun (WGS) entry which is preliminary data.</text>
</comment>
<dbReference type="Proteomes" id="UP000800093">
    <property type="component" value="Unassembled WGS sequence"/>
</dbReference>
<name>A0A9P4TRG4_9PLEO</name>
<gene>
    <name evidence="2" type="ORF">CC78DRAFT_611316</name>
</gene>
<sequence>MFFTSRALLSLTSVFASVALQVAGQVSCDASATSPDDAWRSRMHDEIVDENSAVTEMIFGMCSLNHPYYDCNANGNTPNHCKYTVNTLSYNATFEMWSDSGRYLACDPSQHTNPANLINGFCISSHPPQQGSGYYRSPVDNYNLQLVANLPFVSCSGDDLPPGNPAGKISTLLQEVCGADACQEPEDKPECDRIVRDNPDYYVRLKAQNYGEGGTPHCGSAAGEIISRCIQDKGKRGGWWGIGGMQGKSQEYIEYQWFNEVFQNFEDIDETQ</sequence>
<evidence type="ECO:0000313" key="2">
    <source>
        <dbReference type="EMBL" id="KAF2270414.1"/>
    </source>
</evidence>
<protein>
    <submittedName>
        <fullName evidence="2">Uncharacterized protein</fullName>
    </submittedName>
</protein>
<keyword evidence="3" id="KW-1185">Reference proteome</keyword>